<feature type="region of interest" description="Disordered" evidence="1">
    <location>
        <begin position="23"/>
        <end position="44"/>
    </location>
</feature>
<organism evidence="2 3">
    <name type="scientific">Kingella denitrificans ATCC 33394</name>
    <dbReference type="NCBI Taxonomy" id="888741"/>
    <lineage>
        <taxon>Bacteria</taxon>
        <taxon>Pseudomonadati</taxon>
        <taxon>Pseudomonadota</taxon>
        <taxon>Betaproteobacteria</taxon>
        <taxon>Neisseriales</taxon>
        <taxon>Neisseriaceae</taxon>
        <taxon>Kingella</taxon>
    </lineage>
</organism>
<proteinExistence type="predicted"/>
<evidence type="ECO:0000313" key="3">
    <source>
        <dbReference type="Proteomes" id="UP000004088"/>
    </source>
</evidence>
<evidence type="ECO:0000313" key="2">
    <source>
        <dbReference type="EMBL" id="EGC17223.1"/>
    </source>
</evidence>
<keyword evidence="3" id="KW-1185">Reference proteome</keyword>
<dbReference type="AlphaFoldDB" id="F0EZQ4"/>
<evidence type="ECO:0000256" key="1">
    <source>
        <dbReference type="SAM" id="MobiDB-lite"/>
    </source>
</evidence>
<name>F0EZQ4_9NEIS</name>
<gene>
    <name evidence="2" type="ORF">HMPREF9098_1239</name>
</gene>
<dbReference type="Proteomes" id="UP000004088">
    <property type="component" value="Unassembled WGS sequence"/>
</dbReference>
<reference evidence="2 3" key="1">
    <citation type="submission" date="2011-01" db="EMBL/GenBank/DDBJ databases">
        <authorList>
            <person name="Muzny D."/>
            <person name="Qin X."/>
            <person name="Deng J."/>
            <person name="Jiang H."/>
            <person name="Liu Y."/>
            <person name="Qu J."/>
            <person name="Song X.-Z."/>
            <person name="Zhang L."/>
            <person name="Thornton R."/>
            <person name="Coyle M."/>
            <person name="Francisco L."/>
            <person name="Jackson L."/>
            <person name="Javaid M."/>
            <person name="Korchina V."/>
            <person name="Kovar C."/>
            <person name="Mata R."/>
            <person name="Mathew T."/>
            <person name="Ngo R."/>
            <person name="Nguyen L."/>
            <person name="Nguyen N."/>
            <person name="Okwuonu G."/>
            <person name="Ongeri F."/>
            <person name="Pham C."/>
            <person name="Simmons D."/>
            <person name="Wilczek-Boney K."/>
            <person name="Hale W."/>
            <person name="Jakkamsetti A."/>
            <person name="Pham P."/>
            <person name="Ruth R."/>
            <person name="San Lucas F."/>
            <person name="Warren J."/>
            <person name="Zhang J."/>
            <person name="Zhao Z."/>
            <person name="Zhou C."/>
            <person name="Zhu D."/>
            <person name="Lee S."/>
            <person name="Bess C."/>
            <person name="Blankenburg K."/>
            <person name="Forbes L."/>
            <person name="Fu Q."/>
            <person name="Gubbala S."/>
            <person name="Hirani K."/>
            <person name="Jayaseelan J.C."/>
            <person name="Lara F."/>
            <person name="Munidasa M."/>
            <person name="Palculict T."/>
            <person name="Patil S."/>
            <person name="Pu L.-L."/>
            <person name="Saada N."/>
            <person name="Tang L."/>
            <person name="Weissenberger G."/>
            <person name="Zhu Y."/>
            <person name="Hemphill L."/>
            <person name="Shang Y."/>
            <person name="Youmans B."/>
            <person name="Ayvaz T."/>
            <person name="Ross M."/>
            <person name="Santibanez J."/>
            <person name="Aqrawi P."/>
            <person name="Gross S."/>
            <person name="Joshi V."/>
            <person name="Fowler G."/>
            <person name="Nazareth L."/>
            <person name="Reid J."/>
            <person name="Worley K."/>
            <person name="Petrosino J."/>
            <person name="Highlander S."/>
            <person name="Gibbs R."/>
        </authorList>
    </citation>
    <scope>NUCLEOTIDE SEQUENCE [LARGE SCALE GENOMIC DNA]</scope>
    <source>
        <strain evidence="2 3">ATCC 33394</strain>
    </source>
</reference>
<protein>
    <submittedName>
        <fullName evidence="2">Uncharacterized protein</fullName>
    </submittedName>
</protein>
<sequence>MSVGENYIYGTATKQTLPKHIIAVSPTPNKPKKQPALGFVKQTA</sequence>
<dbReference type="HOGENOM" id="CLU_3217364_0_0_4"/>
<comment type="caution">
    <text evidence="2">The sequence shown here is derived from an EMBL/GenBank/DDBJ whole genome shotgun (WGS) entry which is preliminary data.</text>
</comment>
<dbReference type="EMBL" id="AEWV01000021">
    <property type="protein sequence ID" value="EGC17223.1"/>
    <property type="molecule type" value="Genomic_DNA"/>
</dbReference>
<accession>F0EZQ4</accession>